<evidence type="ECO:0000313" key="2">
    <source>
        <dbReference type="Proteomes" id="UP000070133"/>
    </source>
</evidence>
<accession>A0A139GXJ7</accession>
<evidence type="ECO:0000313" key="1">
    <source>
        <dbReference type="EMBL" id="KXS94934.1"/>
    </source>
</evidence>
<dbReference type="AlphaFoldDB" id="A0A139GXJ7"/>
<name>A0A139GXJ7_9PEZI</name>
<keyword evidence="2" id="KW-1185">Reference proteome</keyword>
<organism evidence="1 2">
    <name type="scientific">Pseudocercospora eumusae</name>
    <dbReference type="NCBI Taxonomy" id="321146"/>
    <lineage>
        <taxon>Eukaryota</taxon>
        <taxon>Fungi</taxon>
        <taxon>Dikarya</taxon>
        <taxon>Ascomycota</taxon>
        <taxon>Pezizomycotina</taxon>
        <taxon>Dothideomycetes</taxon>
        <taxon>Dothideomycetidae</taxon>
        <taxon>Mycosphaerellales</taxon>
        <taxon>Mycosphaerellaceae</taxon>
        <taxon>Pseudocercospora</taxon>
    </lineage>
</organism>
<protein>
    <submittedName>
        <fullName evidence="1">Uncharacterized protein</fullName>
    </submittedName>
</protein>
<proteinExistence type="predicted"/>
<dbReference type="EMBL" id="LFZN01000247">
    <property type="protein sequence ID" value="KXS94934.1"/>
    <property type="molecule type" value="Genomic_DNA"/>
</dbReference>
<reference evidence="1 2" key="1">
    <citation type="submission" date="2015-07" db="EMBL/GenBank/DDBJ databases">
        <title>Comparative genomics of the Sigatoka disease complex on banana suggests a link between parallel evolutionary changes in Pseudocercospora fijiensis and Pseudocercospora eumusae and increased virulence on the banana host.</title>
        <authorList>
            <person name="Chang T.-C."/>
            <person name="Salvucci A."/>
            <person name="Crous P.W."/>
            <person name="Stergiopoulos I."/>
        </authorList>
    </citation>
    <scope>NUCLEOTIDE SEQUENCE [LARGE SCALE GENOMIC DNA]</scope>
    <source>
        <strain evidence="1 2">CBS 114824</strain>
    </source>
</reference>
<sequence length="128" mass="14543">MFVPVWVPSKLWSRVIKPVDCCDVLVVRRLNGGPDVLTLGHCLDLVHKVDVNSFQEHKVRIFWVIWAEPHQDSFCLGIDFSHHSELMGSLRDVTLVDAKRIHPEPSSVSSIPDVDKSFKQVSAFRVVN</sequence>
<dbReference type="Proteomes" id="UP000070133">
    <property type="component" value="Unassembled WGS sequence"/>
</dbReference>
<gene>
    <name evidence="1" type="ORF">AC578_3940</name>
</gene>
<comment type="caution">
    <text evidence="1">The sequence shown here is derived from an EMBL/GenBank/DDBJ whole genome shotgun (WGS) entry which is preliminary data.</text>
</comment>